<evidence type="ECO:0000313" key="1">
    <source>
        <dbReference type="EMBL" id="QDT71383.1"/>
    </source>
</evidence>
<organism evidence="1 2">
    <name type="scientific">Lacipirellula limnantheis</name>
    <dbReference type="NCBI Taxonomy" id="2528024"/>
    <lineage>
        <taxon>Bacteria</taxon>
        <taxon>Pseudomonadati</taxon>
        <taxon>Planctomycetota</taxon>
        <taxon>Planctomycetia</taxon>
        <taxon>Pirellulales</taxon>
        <taxon>Lacipirellulaceae</taxon>
        <taxon>Lacipirellula</taxon>
    </lineage>
</organism>
<dbReference type="EMBL" id="CP036339">
    <property type="protein sequence ID" value="QDT71383.1"/>
    <property type="molecule type" value="Genomic_DNA"/>
</dbReference>
<keyword evidence="2" id="KW-1185">Reference proteome</keyword>
<sequence>MSLQTLAERRVSRSMMMIHLRRNTMALLRRRSDLTGKRRCASAATLPALVAVMLVCTAMQAASALEIIVPAYFYPSPGSPWGAMTAAADEAPITAIMNPGNGPGNVKDQNYVNAVNAFRAAGGRVIGYVYSSYGARPLAQVTADVDKYKTWYGIDGIFVDEMANTGPAERLNYYKSIYDHVKQVDPQWEVMGNPGTNTIEQYATWPTADRFMVFENVGSAYPGHAPSAWNAKYDSEKFVNLVHTEASAANMVDFLNLAVSRNVGGIYVTDDVMNNPWDTLPSYWQQEVDAVAQINAQLSAGDFNGDGVVDLADLDDPTLGWKARFGSDLGGGDFLDWQRRYTGPAGGAAIGLVPEPPTGCLGAVALVAASLGVTRMTCNPSTTKRKSAANGSS</sequence>
<dbReference type="PROSITE" id="PS00018">
    <property type="entry name" value="EF_HAND_1"/>
    <property type="match status" value="1"/>
</dbReference>
<accession>A0A517TSN8</accession>
<dbReference type="InterPro" id="IPR021986">
    <property type="entry name" value="Spherulin4"/>
</dbReference>
<dbReference type="RefSeq" id="WP_145430601.1">
    <property type="nucleotide sequence ID" value="NZ_CP036339.1"/>
</dbReference>
<dbReference type="AlphaFoldDB" id="A0A517TSN8"/>
<dbReference type="PANTHER" id="PTHR35040:SF9">
    <property type="entry name" value="4-LIKE CELL SURFACE PROTEIN, PUTATIVE (AFU_ORTHOLOGUE AFUA_4G14080)-RELATED"/>
    <property type="match status" value="1"/>
</dbReference>
<evidence type="ECO:0000313" key="2">
    <source>
        <dbReference type="Proteomes" id="UP000317909"/>
    </source>
</evidence>
<dbReference type="Proteomes" id="UP000317909">
    <property type="component" value="Chromosome"/>
</dbReference>
<gene>
    <name evidence="1" type="ORF">I41_05400</name>
</gene>
<dbReference type="PANTHER" id="PTHR35040">
    <property type="match status" value="1"/>
</dbReference>
<proteinExistence type="predicted"/>
<protein>
    <submittedName>
        <fullName evidence="1">Spherulation-specific family 4</fullName>
    </submittedName>
</protein>
<reference evidence="1 2" key="1">
    <citation type="submission" date="2019-02" db="EMBL/GenBank/DDBJ databases">
        <title>Deep-cultivation of Planctomycetes and their phenomic and genomic characterization uncovers novel biology.</title>
        <authorList>
            <person name="Wiegand S."/>
            <person name="Jogler M."/>
            <person name="Boedeker C."/>
            <person name="Pinto D."/>
            <person name="Vollmers J."/>
            <person name="Rivas-Marin E."/>
            <person name="Kohn T."/>
            <person name="Peeters S.H."/>
            <person name="Heuer A."/>
            <person name="Rast P."/>
            <person name="Oberbeckmann S."/>
            <person name="Bunk B."/>
            <person name="Jeske O."/>
            <person name="Meyerdierks A."/>
            <person name="Storesund J.E."/>
            <person name="Kallscheuer N."/>
            <person name="Luecker S."/>
            <person name="Lage O.M."/>
            <person name="Pohl T."/>
            <person name="Merkel B.J."/>
            <person name="Hornburger P."/>
            <person name="Mueller R.-W."/>
            <person name="Bruemmer F."/>
            <person name="Labrenz M."/>
            <person name="Spormann A.M."/>
            <person name="Op den Camp H."/>
            <person name="Overmann J."/>
            <person name="Amann R."/>
            <person name="Jetten M.S.M."/>
            <person name="Mascher T."/>
            <person name="Medema M.H."/>
            <person name="Devos D.P."/>
            <person name="Kaster A.-K."/>
            <person name="Ovreas L."/>
            <person name="Rohde M."/>
            <person name="Galperin M.Y."/>
            <person name="Jogler C."/>
        </authorList>
    </citation>
    <scope>NUCLEOTIDE SEQUENCE [LARGE SCALE GENOMIC DNA]</scope>
    <source>
        <strain evidence="1 2">I41</strain>
    </source>
</reference>
<dbReference type="Pfam" id="PF12138">
    <property type="entry name" value="Spherulin4"/>
    <property type="match status" value="1"/>
</dbReference>
<dbReference type="KEGG" id="llh:I41_05400"/>
<dbReference type="InterPro" id="IPR018247">
    <property type="entry name" value="EF_Hand_1_Ca_BS"/>
</dbReference>
<dbReference type="OrthoDB" id="508445at2"/>
<name>A0A517TSN8_9BACT</name>